<accession>A0A136WCC7</accession>
<evidence type="ECO:0000313" key="2">
    <source>
        <dbReference type="EMBL" id="KXL52175.1"/>
    </source>
</evidence>
<keyword evidence="1" id="KW-0472">Membrane</keyword>
<keyword evidence="1" id="KW-1133">Transmembrane helix</keyword>
<feature type="transmembrane region" description="Helical" evidence="1">
    <location>
        <begin position="192"/>
        <end position="215"/>
    </location>
</feature>
<protein>
    <submittedName>
        <fullName evidence="2">Uncharacterized protein</fullName>
    </submittedName>
</protein>
<evidence type="ECO:0000313" key="3">
    <source>
        <dbReference type="Proteomes" id="UP000070539"/>
    </source>
</evidence>
<evidence type="ECO:0000256" key="1">
    <source>
        <dbReference type="SAM" id="Phobius"/>
    </source>
</evidence>
<dbReference type="AlphaFoldDB" id="A0A136WCC7"/>
<name>A0A136WCC7_9FIRM</name>
<proteinExistence type="predicted"/>
<gene>
    <name evidence="2" type="ORF">CLNEO_25240</name>
</gene>
<sequence length="289" mass="31629">MCIIMTMQATIAVFADEYISMDVDKSAVRSLLGTNVLDSDLDKAVNDISKIQFYSIPSELLVSVSTDDTGEATYVYQYEDGLVAEIQLKESDDGNVKLKIVEGNKTDELEYCKNGELIYNGDNVMISNDDSGEYTNLLVTANDKVQLRAGREEYITTTCPYGRASEYNVYAGVKKSANVQLCTTFSDATRSGLAAVLAAAIASPLGLPAALLFAFTTGFASSLLDIGVTNDPRSSAVSYTLNQYYHKSSGEFRINTYLSAKKMDAIFYTQVNYRGSMSTGKFYECIDHS</sequence>
<dbReference type="STRING" id="36847.CLNEO_25240"/>
<dbReference type="EMBL" id="LRVM01000010">
    <property type="protein sequence ID" value="KXL52175.1"/>
    <property type="molecule type" value="Genomic_DNA"/>
</dbReference>
<comment type="caution">
    <text evidence="2">The sequence shown here is derived from an EMBL/GenBank/DDBJ whole genome shotgun (WGS) entry which is preliminary data.</text>
</comment>
<keyword evidence="1" id="KW-0812">Transmembrane</keyword>
<organism evidence="2 3">
    <name type="scientific">Anaerotignum neopropionicum</name>
    <dbReference type="NCBI Taxonomy" id="36847"/>
    <lineage>
        <taxon>Bacteria</taxon>
        <taxon>Bacillati</taxon>
        <taxon>Bacillota</taxon>
        <taxon>Clostridia</taxon>
        <taxon>Lachnospirales</taxon>
        <taxon>Anaerotignaceae</taxon>
        <taxon>Anaerotignum</taxon>
    </lineage>
</organism>
<reference evidence="2 3" key="1">
    <citation type="submission" date="2016-01" db="EMBL/GenBank/DDBJ databases">
        <title>Genome sequence of Clostridium neopropionicum X4, DSM-3847.</title>
        <authorList>
            <person name="Poehlein A."/>
            <person name="Beck M.H."/>
            <person name="Bengelsdorf F.R."/>
            <person name="Daniel R."/>
            <person name="Duerre P."/>
        </authorList>
    </citation>
    <scope>NUCLEOTIDE SEQUENCE [LARGE SCALE GENOMIC DNA]</scope>
    <source>
        <strain evidence="2 3">DSM-3847</strain>
    </source>
</reference>
<keyword evidence="3" id="KW-1185">Reference proteome</keyword>
<dbReference type="Proteomes" id="UP000070539">
    <property type="component" value="Unassembled WGS sequence"/>
</dbReference>